<name>A0A7D5GIL7_9EURY</name>
<dbReference type="Proteomes" id="UP000509241">
    <property type="component" value="Chromosome"/>
</dbReference>
<dbReference type="GO" id="GO:0030170">
    <property type="term" value="F:pyridoxal phosphate binding"/>
    <property type="evidence" value="ECO:0007669"/>
    <property type="project" value="InterPro"/>
</dbReference>
<evidence type="ECO:0000256" key="3">
    <source>
        <dbReference type="ARBA" id="ARBA00012096"/>
    </source>
</evidence>
<dbReference type="PROSITE" id="PS00165">
    <property type="entry name" value="DEHYDRATASE_SER_THR"/>
    <property type="match status" value="1"/>
</dbReference>
<dbReference type="CDD" id="cd01562">
    <property type="entry name" value="Thr-dehyd"/>
    <property type="match status" value="1"/>
</dbReference>
<dbReference type="InterPro" id="IPR000634">
    <property type="entry name" value="Ser/Thr_deHydtase_PyrdxlP-BS"/>
</dbReference>
<dbReference type="InterPro" id="IPR050147">
    <property type="entry name" value="Ser/Thr_Dehydratase"/>
</dbReference>
<dbReference type="EC" id="4.3.1.19" evidence="3"/>
<evidence type="ECO:0000256" key="2">
    <source>
        <dbReference type="ARBA" id="ARBA00010869"/>
    </source>
</evidence>
<dbReference type="InterPro" id="IPR036052">
    <property type="entry name" value="TrpB-like_PALP_sf"/>
</dbReference>
<dbReference type="Pfam" id="PF00291">
    <property type="entry name" value="PALP"/>
    <property type="match status" value="1"/>
</dbReference>
<evidence type="ECO:0000256" key="5">
    <source>
        <dbReference type="ARBA" id="ARBA00023239"/>
    </source>
</evidence>
<evidence type="ECO:0000259" key="6">
    <source>
        <dbReference type="Pfam" id="PF00291"/>
    </source>
</evidence>
<organism evidence="7 8">
    <name type="scientific">Natrinema halophilum</name>
    <dbReference type="NCBI Taxonomy" id="1699371"/>
    <lineage>
        <taxon>Archaea</taxon>
        <taxon>Methanobacteriati</taxon>
        <taxon>Methanobacteriota</taxon>
        <taxon>Stenosarchaea group</taxon>
        <taxon>Halobacteria</taxon>
        <taxon>Halobacteriales</taxon>
        <taxon>Natrialbaceae</taxon>
        <taxon>Natrinema</taxon>
    </lineage>
</organism>
<dbReference type="GO" id="GO:0006567">
    <property type="term" value="P:L-threonine catabolic process"/>
    <property type="evidence" value="ECO:0007669"/>
    <property type="project" value="InterPro"/>
</dbReference>
<dbReference type="OrthoDB" id="9915at2157"/>
<feature type="domain" description="Tryptophan synthase beta chain-like PALP" evidence="6">
    <location>
        <begin position="15"/>
        <end position="303"/>
    </location>
</feature>
<accession>A0A7D5GIL7</accession>
<evidence type="ECO:0000256" key="1">
    <source>
        <dbReference type="ARBA" id="ARBA00001933"/>
    </source>
</evidence>
<dbReference type="FunFam" id="3.40.50.1100:FF:000005">
    <property type="entry name" value="Threonine dehydratase catabolic"/>
    <property type="match status" value="1"/>
</dbReference>
<evidence type="ECO:0000256" key="4">
    <source>
        <dbReference type="ARBA" id="ARBA00022898"/>
    </source>
</evidence>
<dbReference type="GO" id="GO:0003941">
    <property type="term" value="F:L-serine ammonia-lyase activity"/>
    <property type="evidence" value="ECO:0007669"/>
    <property type="project" value="TreeGrafter"/>
</dbReference>
<dbReference type="PANTHER" id="PTHR48078">
    <property type="entry name" value="THREONINE DEHYDRATASE, MITOCHONDRIAL-RELATED"/>
    <property type="match status" value="1"/>
</dbReference>
<dbReference type="GO" id="GO:0006565">
    <property type="term" value="P:L-serine catabolic process"/>
    <property type="evidence" value="ECO:0007669"/>
    <property type="project" value="TreeGrafter"/>
</dbReference>
<dbReference type="PANTHER" id="PTHR48078:SF6">
    <property type="entry name" value="L-THREONINE DEHYDRATASE CATABOLIC TDCB"/>
    <property type="match status" value="1"/>
</dbReference>
<comment type="similarity">
    <text evidence="2">Belongs to the serine/threonine dehydratase family.</text>
</comment>
<dbReference type="RefSeq" id="WP_179262073.1">
    <property type="nucleotide sequence ID" value="NZ_CP058601.1"/>
</dbReference>
<dbReference type="AlphaFoldDB" id="A0A7D5GIL7"/>
<evidence type="ECO:0000313" key="8">
    <source>
        <dbReference type="Proteomes" id="UP000509241"/>
    </source>
</evidence>
<keyword evidence="8" id="KW-1185">Reference proteome</keyword>
<keyword evidence="4" id="KW-0663">Pyridoxal phosphate</keyword>
<evidence type="ECO:0000313" key="7">
    <source>
        <dbReference type="EMBL" id="QLG49994.1"/>
    </source>
</evidence>
<keyword evidence="5 7" id="KW-0456">Lyase</keyword>
<dbReference type="SUPFAM" id="SSF53686">
    <property type="entry name" value="Tryptophan synthase beta subunit-like PLP-dependent enzymes"/>
    <property type="match status" value="1"/>
</dbReference>
<dbReference type="GO" id="GO:0004794">
    <property type="term" value="F:threonine deaminase activity"/>
    <property type="evidence" value="ECO:0007669"/>
    <property type="project" value="UniProtKB-EC"/>
</dbReference>
<gene>
    <name evidence="7" type="primary">ilvA</name>
    <name evidence="7" type="ORF">HYG82_14585</name>
</gene>
<dbReference type="EMBL" id="CP058601">
    <property type="protein sequence ID" value="QLG49994.1"/>
    <property type="molecule type" value="Genomic_DNA"/>
</dbReference>
<reference evidence="7 8" key="1">
    <citation type="submission" date="2020-07" db="EMBL/GenBank/DDBJ databases">
        <authorList>
            <person name="Cui H."/>
        </authorList>
    </citation>
    <scope>NUCLEOTIDE SEQUENCE [LARGE SCALE GENOMIC DNA]</scope>
    <source>
        <strain evidence="7 8">YPL8</strain>
    </source>
</reference>
<dbReference type="InterPro" id="IPR001926">
    <property type="entry name" value="TrpB-like_PALP"/>
</dbReference>
<dbReference type="Gene3D" id="3.40.50.1100">
    <property type="match status" value="2"/>
</dbReference>
<sequence>MIDPTHVFDAEDSIRPTVRETPIVHSRALSASVDAEIHLKLENLQRTGSFKIRGATNYVTTHLETLQETGVITASSGNHAQGVAFAANRYDLEATIVMPESTPRSKVEATESYGASIVLSGDDYGAAKERAYEIRDRDGATYVPTFDDWTVIAGQGTLGLEVLRTRPDCDVLVVPIGGGGLISGISLLVKGLNPSVRIVGVQADGASTIARSLEKGQATTLDSVDTVADGIAINSPGTKPLSVIESHVDEVVTVDDDAIEHALARLLETDKVVVEGAGAAPVAALLSGAIDVEGEVVVPVLSGGNIDLDVVGDIVQAELDRR</sequence>
<dbReference type="GeneID" id="56034542"/>
<protein>
    <recommendedName>
        <fullName evidence="3">threonine ammonia-lyase</fullName>
        <ecNumber evidence="3">4.3.1.19</ecNumber>
    </recommendedName>
</protein>
<dbReference type="FunFam" id="3.40.50.1100:FF:000007">
    <property type="entry name" value="L-threonine dehydratase catabolic TdcB"/>
    <property type="match status" value="1"/>
</dbReference>
<comment type="cofactor">
    <cofactor evidence="1">
        <name>pyridoxal 5'-phosphate</name>
        <dbReference type="ChEBI" id="CHEBI:597326"/>
    </cofactor>
</comment>
<proteinExistence type="inferred from homology"/>
<dbReference type="InterPro" id="IPR005789">
    <property type="entry name" value="Thr_deHydtase_catblc"/>
</dbReference>
<dbReference type="GO" id="GO:0009097">
    <property type="term" value="P:isoleucine biosynthetic process"/>
    <property type="evidence" value="ECO:0007669"/>
    <property type="project" value="TreeGrafter"/>
</dbReference>
<dbReference type="NCBIfam" id="TIGR01127">
    <property type="entry name" value="ilvA_1Cterm"/>
    <property type="match status" value="1"/>
</dbReference>
<dbReference type="KEGG" id="haly:HYG82_14585"/>